<dbReference type="InterPro" id="IPR045182">
    <property type="entry name" value="JINGUBANG-like"/>
</dbReference>
<feature type="compositionally biased region" description="Low complexity" evidence="1">
    <location>
        <begin position="1"/>
        <end position="14"/>
    </location>
</feature>
<organism evidence="2 3">
    <name type="scientific">Acorus calamus</name>
    <name type="common">Sweet flag</name>
    <dbReference type="NCBI Taxonomy" id="4465"/>
    <lineage>
        <taxon>Eukaryota</taxon>
        <taxon>Viridiplantae</taxon>
        <taxon>Streptophyta</taxon>
        <taxon>Embryophyta</taxon>
        <taxon>Tracheophyta</taxon>
        <taxon>Spermatophyta</taxon>
        <taxon>Magnoliopsida</taxon>
        <taxon>Liliopsida</taxon>
        <taxon>Acoraceae</taxon>
        <taxon>Acorus</taxon>
    </lineage>
</organism>
<reference evidence="2" key="1">
    <citation type="journal article" date="2023" name="Nat. Commun.">
        <title>Diploid and tetraploid genomes of Acorus and the evolution of monocots.</title>
        <authorList>
            <person name="Ma L."/>
            <person name="Liu K.W."/>
            <person name="Li Z."/>
            <person name="Hsiao Y.Y."/>
            <person name="Qi Y."/>
            <person name="Fu T."/>
            <person name="Tang G.D."/>
            <person name="Zhang D."/>
            <person name="Sun W.H."/>
            <person name="Liu D.K."/>
            <person name="Li Y."/>
            <person name="Chen G.Z."/>
            <person name="Liu X.D."/>
            <person name="Liao X.Y."/>
            <person name="Jiang Y.T."/>
            <person name="Yu X."/>
            <person name="Hao Y."/>
            <person name="Huang J."/>
            <person name="Zhao X.W."/>
            <person name="Ke S."/>
            <person name="Chen Y.Y."/>
            <person name="Wu W.L."/>
            <person name="Hsu J.L."/>
            <person name="Lin Y.F."/>
            <person name="Huang M.D."/>
            <person name="Li C.Y."/>
            <person name="Huang L."/>
            <person name="Wang Z.W."/>
            <person name="Zhao X."/>
            <person name="Zhong W.Y."/>
            <person name="Peng D.H."/>
            <person name="Ahmad S."/>
            <person name="Lan S."/>
            <person name="Zhang J.S."/>
            <person name="Tsai W.C."/>
            <person name="Van de Peer Y."/>
            <person name="Liu Z.J."/>
        </authorList>
    </citation>
    <scope>NUCLEOTIDE SEQUENCE</scope>
    <source>
        <strain evidence="2">CP</strain>
    </source>
</reference>
<feature type="region of interest" description="Disordered" evidence="1">
    <location>
        <begin position="1"/>
        <end position="31"/>
    </location>
</feature>
<dbReference type="PANTHER" id="PTHR22844:SF336">
    <property type="entry name" value="PROTEIN JINGUBANG"/>
    <property type="match status" value="1"/>
</dbReference>
<feature type="compositionally biased region" description="Polar residues" evidence="1">
    <location>
        <begin position="15"/>
        <end position="31"/>
    </location>
</feature>
<gene>
    <name evidence="2" type="ORF">QJS10_CPA03g01584</name>
</gene>
<proteinExistence type="predicted"/>
<dbReference type="PANTHER" id="PTHR22844">
    <property type="entry name" value="F-BOX AND WD40 DOMAIN PROTEIN"/>
    <property type="match status" value="1"/>
</dbReference>
<evidence type="ECO:0000313" key="2">
    <source>
        <dbReference type="EMBL" id="KAK1320328.1"/>
    </source>
</evidence>
<comment type="caution">
    <text evidence="2">The sequence shown here is derived from an EMBL/GenBank/DDBJ whole genome shotgun (WGS) entry which is preliminary data.</text>
</comment>
<reference evidence="2" key="2">
    <citation type="submission" date="2023-06" db="EMBL/GenBank/DDBJ databases">
        <authorList>
            <person name="Ma L."/>
            <person name="Liu K.-W."/>
            <person name="Li Z."/>
            <person name="Hsiao Y.-Y."/>
            <person name="Qi Y."/>
            <person name="Fu T."/>
            <person name="Tang G."/>
            <person name="Zhang D."/>
            <person name="Sun W.-H."/>
            <person name="Liu D.-K."/>
            <person name="Li Y."/>
            <person name="Chen G.-Z."/>
            <person name="Liu X.-D."/>
            <person name="Liao X.-Y."/>
            <person name="Jiang Y.-T."/>
            <person name="Yu X."/>
            <person name="Hao Y."/>
            <person name="Huang J."/>
            <person name="Zhao X.-W."/>
            <person name="Ke S."/>
            <person name="Chen Y.-Y."/>
            <person name="Wu W.-L."/>
            <person name="Hsu J.-L."/>
            <person name="Lin Y.-F."/>
            <person name="Huang M.-D."/>
            <person name="Li C.-Y."/>
            <person name="Huang L."/>
            <person name="Wang Z.-W."/>
            <person name="Zhao X."/>
            <person name="Zhong W.-Y."/>
            <person name="Peng D.-H."/>
            <person name="Ahmad S."/>
            <person name="Lan S."/>
            <person name="Zhang J.-S."/>
            <person name="Tsai W.-C."/>
            <person name="Van De Peer Y."/>
            <person name="Liu Z.-J."/>
        </authorList>
    </citation>
    <scope>NUCLEOTIDE SEQUENCE</scope>
    <source>
        <strain evidence="2">CP</strain>
        <tissue evidence="2">Leaves</tissue>
    </source>
</reference>
<dbReference type="AlphaFoldDB" id="A0AAV9F5S9"/>
<protein>
    <submittedName>
        <fullName evidence="2">Uncharacterized protein</fullName>
    </submittedName>
</protein>
<dbReference type="InterPro" id="IPR015943">
    <property type="entry name" value="WD40/YVTN_repeat-like_dom_sf"/>
</dbReference>
<evidence type="ECO:0000256" key="1">
    <source>
        <dbReference type="SAM" id="MobiDB-lite"/>
    </source>
</evidence>
<evidence type="ECO:0000313" key="3">
    <source>
        <dbReference type="Proteomes" id="UP001180020"/>
    </source>
</evidence>
<dbReference type="Proteomes" id="UP001180020">
    <property type="component" value="Unassembled WGS sequence"/>
</dbReference>
<sequence length="68" mass="7213">MNPFSDDSFTSTTTQNPHIPNSSARAPTSNSGVVKAIVISGERIFTGHQDGKIRVWRVSSKNPSVGAA</sequence>
<accession>A0AAV9F5S9</accession>
<name>A0AAV9F5S9_ACOCL</name>
<dbReference type="Gene3D" id="2.130.10.10">
    <property type="entry name" value="YVTN repeat-like/Quinoprotein amine dehydrogenase"/>
    <property type="match status" value="1"/>
</dbReference>
<dbReference type="SUPFAM" id="SSF50978">
    <property type="entry name" value="WD40 repeat-like"/>
    <property type="match status" value="1"/>
</dbReference>
<dbReference type="InterPro" id="IPR036322">
    <property type="entry name" value="WD40_repeat_dom_sf"/>
</dbReference>
<keyword evidence="3" id="KW-1185">Reference proteome</keyword>
<dbReference type="EMBL" id="JAUJYO010000003">
    <property type="protein sequence ID" value="KAK1320328.1"/>
    <property type="molecule type" value="Genomic_DNA"/>
</dbReference>